<dbReference type="InterPro" id="IPR013422">
    <property type="entry name" value="CRISPR-assoc_prot_Cas5_N"/>
</dbReference>
<dbReference type="Pfam" id="PF09704">
    <property type="entry name" value="Cas_Cas5d"/>
    <property type="match status" value="1"/>
</dbReference>
<evidence type="ECO:0000313" key="3">
    <source>
        <dbReference type="Proteomes" id="UP000219259"/>
    </source>
</evidence>
<comment type="caution">
    <text evidence="2">The sequence shown here is derived from an EMBL/GenBank/DDBJ whole genome shotgun (WGS) entry which is preliminary data.</text>
</comment>
<evidence type="ECO:0000256" key="1">
    <source>
        <dbReference type="ARBA" id="ARBA00023118"/>
    </source>
</evidence>
<dbReference type="GO" id="GO:0051607">
    <property type="term" value="P:defense response to virus"/>
    <property type="evidence" value="ECO:0007669"/>
    <property type="project" value="UniProtKB-KW"/>
</dbReference>
<dbReference type="GO" id="GO:0043571">
    <property type="term" value="P:maintenance of CRISPR repeat elements"/>
    <property type="evidence" value="ECO:0007669"/>
    <property type="project" value="InterPro"/>
</dbReference>
<keyword evidence="1" id="KW-0051">Antiviral defense</keyword>
<dbReference type="Proteomes" id="UP000219259">
    <property type="component" value="Unassembled WGS sequence"/>
</dbReference>
<reference evidence="2 3" key="1">
    <citation type="submission" date="2017-09" db="EMBL/GenBank/DDBJ databases">
        <title>Phase variable restriction modification systems are present in the genome sequences of periodontal pathogens Prevotella intermedia, Tannerella forsythia and Porphyromonas gingivalis.</title>
        <authorList>
            <person name="Haigh R.D."/>
            <person name="Crawford L."/>
            <person name="Ralph J."/>
            <person name="Wanford J."/>
            <person name="Vartoukian S.R."/>
            <person name="Hijazib K."/>
            <person name="Wade W."/>
            <person name="Oggioni M.R."/>
        </authorList>
    </citation>
    <scope>NUCLEOTIDE SEQUENCE [LARGE SCALE GENOMIC DNA]</scope>
    <source>
        <strain evidence="2 3">WW11663</strain>
    </source>
</reference>
<dbReference type="EMBL" id="NSLJ01000008">
    <property type="protein sequence ID" value="PDP44259.1"/>
    <property type="molecule type" value="Genomic_DNA"/>
</dbReference>
<proteinExistence type="predicted"/>
<evidence type="ECO:0000313" key="2">
    <source>
        <dbReference type="EMBL" id="PDP44259.1"/>
    </source>
</evidence>
<dbReference type="InterPro" id="IPR021124">
    <property type="entry name" value="CRISPR-assoc_prot_Cas5"/>
</dbReference>
<accession>A0A2A6E9P4</accession>
<dbReference type="AlphaFoldDB" id="A0A2A6E9P4"/>
<sequence>MKGFQLEITGNWGHFKRPETNNNPLSHDLITKTALIGMIGAVLGIERTDMKSLFPQLSEDLLYGVQLLTPVRKMSWGFTSKTAINPTGVGSPKYFEFLKDPSFLVSIALVNKRSENIFDEFLTAIENEKAVYPPILGWHNCPANLKLKSIGKFSDEKKGEFETFGFVVADKHIPKDISGLFRIGFDKLPTYQNDDFWNLPDKYFNIIYPDHPHSMKVEGVFYEYNTEGITEKWCLI</sequence>
<dbReference type="Gene3D" id="3.30.70.2660">
    <property type="match status" value="1"/>
</dbReference>
<protein>
    <submittedName>
        <fullName evidence="2">CRISPR-associated protein Cas5</fullName>
    </submittedName>
</protein>
<organism evidence="2 3">
    <name type="scientific">Tannerella forsythia</name>
    <name type="common">Bacteroides forsythus</name>
    <dbReference type="NCBI Taxonomy" id="28112"/>
    <lineage>
        <taxon>Bacteria</taxon>
        <taxon>Pseudomonadati</taxon>
        <taxon>Bacteroidota</taxon>
        <taxon>Bacteroidia</taxon>
        <taxon>Bacteroidales</taxon>
        <taxon>Tannerellaceae</taxon>
        <taxon>Tannerella</taxon>
    </lineage>
</organism>
<gene>
    <name evidence="2" type="ORF">CLI86_04205</name>
</gene>
<dbReference type="RefSeq" id="WP_021311685.1">
    <property type="nucleotide sequence ID" value="NZ_NSLJ01000008.1"/>
</dbReference>
<name>A0A2A6E9P4_TANFO</name>
<dbReference type="NCBIfam" id="TIGR02593">
    <property type="entry name" value="CRISPR_cas5"/>
    <property type="match status" value="1"/>
</dbReference>